<evidence type="ECO:0000313" key="2">
    <source>
        <dbReference type="Proteomes" id="UP000561011"/>
    </source>
</evidence>
<gene>
    <name evidence="1" type="ORF">HZZ10_18595</name>
</gene>
<evidence type="ECO:0000313" key="1">
    <source>
        <dbReference type="EMBL" id="NYS95517.1"/>
    </source>
</evidence>
<dbReference type="Proteomes" id="UP000561011">
    <property type="component" value="Unassembled WGS sequence"/>
</dbReference>
<protein>
    <submittedName>
        <fullName evidence="1">Uncharacterized protein</fullName>
    </submittedName>
</protein>
<name>A0A853EXV1_9MICO</name>
<dbReference type="AlphaFoldDB" id="A0A853EXV1"/>
<sequence length="145" mass="15519">MGVIIGMAGLSSVYLWNYTPPAPDDPDVVQLTGACCLGPGVPWLNVRTERGAGPAAQVVLYELGGPNRISGGAVDLSYDLFVWPEDEAGQHTETALTDSDLAVGDTVSHGPATIEVVKIHDAIWDRYDAVDLRVTFDLDRIDEVP</sequence>
<reference evidence="1 2" key="1">
    <citation type="submission" date="2020-07" db="EMBL/GenBank/DDBJ databases">
        <title>MOT database genomes.</title>
        <authorList>
            <person name="Joseph S."/>
            <person name="Aduse-Opoku J."/>
            <person name="Hashim A."/>
            <person name="Wade W."/>
            <person name="Curtis M."/>
        </authorList>
    </citation>
    <scope>NUCLEOTIDE SEQUENCE [LARGE SCALE GENOMIC DNA]</scope>
    <source>
        <strain evidence="1 2">DSM 100099</strain>
    </source>
</reference>
<dbReference type="EMBL" id="JACBYE010000083">
    <property type="protein sequence ID" value="NYS95517.1"/>
    <property type="molecule type" value="Genomic_DNA"/>
</dbReference>
<organism evidence="1 2">
    <name type="scientific">Sanguibacter inulinus</name>
    <dbReference type="NCBI Taxonomy" id="60922"/>
    <lineage>
        <taxon>Bacteria</taxon>
        <taxon>Bacillati</taxon>
        <taxon>Actinomycetota</taxon>
        <taxon>Actinomycetes</taxon>
        <taxon>Micrococcales</taxon>
        <taxon>Sanguibacteraceae</taxon>
        <taxon>Sanguibacter</taxon>
    </lineage>
</organism>
<keyword evidence="2" id="KW-1185">Reference proteome</keyword>
<comment type="caution">
    <text evidence="1">The sequence shown here is derived from an EMBL/GenBank/DDBJ whole genome shotgun (WGS) entry which is preliminary data.</text>
</comment>
<accession>A0A853EXV1</accession>
<proteinExistence type="predicted"/>